<evidence type="ECO:0000256" key="4">
    <source>
        <dbReference type="ARBA" id="ARBA00022692"/>
    </source>
</evidence>
<comment type="subcellular location">
    <subcellularLocation>
        <location evidence="1 10">Cell outer membrane</location>
        <topology evidence="1 10">Multi-pass membrane protein</topology>
    </subcellularLocation>
</comment>
<evidence type="ECO:0000256" key="1">
    <source>
        <dbReference type="ARBA" id="ARBA00004571"/>
    </source>
</evidence>
<keyword evidence="9 10" id="KW-0998">Cell outer membrane</keyword>
<dbReference type="AlphaFoldDB" id="A0A521F5W8"/>
<gene>
    <name evidence="14" type="ORF">SAMN06265348_110187</name>
</gene>
<feature type="domain" description="TonB-dependent receptor-like beta-barrel" evidence="12">
    <location>
        <begin position="329"/>
        <end position="778"/>
    </location>
</feature>
<dbReference type="Gene3D" id="2.60.40.1120">
    <property type="entry name" value="Carboxypeptidase-like, regulatory domain"/>
    <property type="match status" value="1"/>
</dbReference>
<dbReference type="Pfam" id="PF07715">
    <property type="entry name" value="Plug"/>
    <property type="match status" value="1"/>
</dbReference>
<evidence type="ECO:0000259" key="13">
    <source>
        <dbReference type="Pfam" id="PF07715"/>
    </source>
</evidence>
<dbReference type="InterPro" id="IPR036942">
    <property type="entry name" value="Beta-barrel_TonB_sf"/>
</dbReference>
<keyword evidence="3 10" id="KW-1134">Transmembrane beta strand</keyword>
<keyword evidence="5" id="KW-0732">Signal</keyword>
<dbReference type="GO" id="GO:0044718">
    <property type="term" value="P:siderophore transmembrane transport"/>
    <property type="evidence" value="ECO:0007669"/>
    <property type="project" value="TreeGrafter"/>
</dbReference>
<dbReference type="Gene3D" id="2.40.170.20">
    <property type="entry name" value="TonB-dependent receptor, beta-barrel domain"/>
    <property type="match status" value="1"/>
</dbReference>
<evidence type="ECO:0000313" key="14">
    <source>
        <dbReference type="EMBL" id="SMO91486.1"/>
    </source>
</evidence>
<evidence type="ECO:0000256" key="10">
    <source>
        <dbReference type="PROSITE-ProRule" id="PRU01360"/>
    </source>
</evidence>
<dbReference type="InterPro" id="IPR037066">
    <property type="entry name" value="Plug_dom_sf"/>
</dbReference>
<dbReference type="GO" id="GO:0030246">
    <property type="term" value="F:carbohydrate binding"/>
    <property type="evidence" value="ECO:0007669"/>
    <property type="project" value="InterPro"/>
</dbReference>
<keyword evidence="8 14" id="KW-0675">Receptor</keyword>
<sequence length="806" mass="88984">MNTTIPDQHKYSNSLLLLLAILSVFLPPKVYSQNKQVYIIGKVSSRNGDAVTAAQITLKGTSYRTDAAADGTFSLAAPAGQYTLQISRVGFHTYSTKIEVSAGSDLRLSDIVLSQSTDMDEVSIREKTKTQKVNDQGFNVTAIDAKTLHNQGGDINQVLNTVSGVRIRETGGLGSNFNFSLNGFSGKQVKFFLDGIPMDNFGSSLTLNNFPANMAERIEVYKGVLPVGLGTDALAGAVNIITRTNANFLDASYSYGSFNTHRASLNAAYTNAKSGFTLRANGFYNFSNNDYKVNVPIRDANGNEISRANVKRFHDDYESGTMQIEAGIAGKKYADRLLFGLLVSGNDKDQQTGVSSMDRPFGAITSNSQSYIPTLKYAKKDLFLPGLDVSLYAAYNITSFQQIDTASRVYNWLGEYYPSSIGGELTRTRNKIKNKELLTTLNLNYRLAERQVISLNYVYTNYKRTGFDPEDPGKIANQFPTNATKNVLGASWNYEIKNKFTTSVFAKLYNYDANSFETTGTFTNGGVVNSALNKSATNFGAGFASAYYLRSDLLAKLSFEHAYRLPEPDELFGDGLFILKNPSLKPEKSENFNAGLRYTLPTSKDHRISIEPGFIYRATSDFIRVPASASSPTSSFINTGNVRTVGIDGEVKYDYKGLIHASANITWQKITDQTDSIATSGFTGGNTANILKGFRMPNIPYLFGNFNLGTQISGIQKDAVLSFNYSLSYVKNYYLSATEIGTLAAKTDIIPTQVAHNIYINYGMAKGKYNINLECRNIFDNELFDSYRMQKPGRAFYVKLRYFISK</sequence>
<dbReference type="EMBL" id="FXTN01000010">
    <property type="protein sequence ID" value="SMO91486.1"/>
    <property type="molecule type" value="Genomic_DNA"/>
</dbReference>
<evidence type="ECO:0000256" key="3">
    <source>
        <dbReference type="ARBA" id="ARBA00022452"/>
    </source>
</evidence>
<organism evidence="14 15">
    <name type="scientific">Pedobacter westerhofensis</name>
    <dbReference type="NCBI Taxonomy" id="425512"/>
    <lineage>
        <taxon>Bacteria</taxon>
        <taxon>Pseudomonadati</taxon>
        <taxon>Bacteroidota</taxon>
        <taxon>Sphingobacteriia</taxon>
        <taxon>Sphingobacteriales</taxon>
        <taxon>Sphingobacteriaceae</taxon>
        <taxon>Pedobacter</taxon>
    </lineage>
</organism>
<dbReference type="RefSeq" id="WP_142529894.1">
    <property type="nucleotide sequence ID" value="NZ_CBCSJO010000010.1"/>
</dbReference>
<evidence type="ECO:0000256" key="8">
    <source>
        <dbReference type="ARBA" id="ARBA00023170"/>
    </source>
</evidence>
<evidence type="ECO:0000256" key="7">
    <source>
        <dbReference type="ARBA" id="ARBA00023136"/>
    </source>
</evidence>
<keyword evidence="7 10" id="KW-0472">Membrane</keyword>
<dbReference type="InterPro" id="IPR039426">
    <property type="entry name" value="TonB-dep_rcpt-like"/>
</dbReference>
<dbReference type="GO" id="GO:0015344">
    <property type="term" value="F:siderophore uptake transmembrane transporter activity"/>
    <property type="evidence" value="ECO:0007669"/>
    <property type="project" value="TreeGrafter"/>
</dbReference>
<keyword evidence="6 11" id="KW-0798">TonB box</keyword>
<name>A0A521F5W8_9SPHI</name>
<evidence type="ECO:0000256" key="2">
    <source>
        <dbReference type="ARBA" id="ARBA00022448"/>
    </source>
</evidence>
<dbReference type="SUPFAM" id="SSF56935">
    <property type="entry name" value="Porins"/>
    <property type="match status" value="1"/>
</dbReference>
<dbReference type="PANTHER" id="PTHR30069">
    <property type="entry name" value="TONB-DEPENDENT OUTER MEMBRANE RECEPTOR"/>
    <property type="match status" value="1"/>
</dbReference>
<keyword evidence="15" id="KW-1185">Reference proteome</keyword>
<protein>
    <submittedName>
        <fullName evidence="14">Outer membrane receptor proteins, mostly Fe transport</fullName>
    </submittedName>
</protein>
<proteinExistence type="inferred from homology"/>
<dbReference type="OrthoDB" id="9812892at2"/>
<accession>A0A521F5W8</accession>
<dbReference type="Gene3D" id="2.170.130.10">
    <property type="entry name" value="TonB-dependent receptor, plug domain"/>
    <property type="match status" value="1"/>
</dbReference>
<dbReference type="InterPro" id="IPR000531">
    <property type="entry name" value="Beta-barrel_TonB"/>
</dbReference>
<dbReference type="Proteomes" id="UP000320300">
    <property type="component" value="Unassembled WGS sequence"/>
</dbReference>
<dbReference type="InterPro" id="IPR012910">
    <property type="entry name" value="Plug_dom"/>
</dbReference>
<dbReference type="InterPro" id="IPR013784">
    <property type="entry name" value="Carb-bd-like_fold"/>
</dbReference>
<evidence type="ECO:0000259" key="12">
    <source>
        <dbReference type="Pfam" id="PF00593"/>
    </source>
</evidence>
<keyword evidence="2 10" id="KW-0813">Transport</keyword>
<dbReference type="SUPFAM" id="SSF49452">
    <property type="entry name" value="Starch-binding domain-like"/>
    <property type="match status" value="1"/>
</dbReference>
<dbReference type="Pfam" id="PF13620">
    <property type="entry name" value="CarboxypepD_reg"/>
    <property type="match status" value="1"/>
</dbReference>
<reference evidence="14 15" key="1">
    <citation type="submission" date="2017-05" db="EMBL/GenBank/DDBJ databases">
        <authorList>
            <person name="Varghese N."/>
            <person name="Submissions S."/>
        </authorList>
    </citation>
    <scope>NUCLEOTIDE SEQUENCE [LARGE SCALE GENOMIC DNA]</scope>
    <source>
        <strain evidence="14 15">DSM 19036</strain>
    </source>
</reference>
<dbReference type="PROSITE" id="PS52016">
    <property type="entry name" value="TONB_DEPENDENT_REC_3"/>
    <property type="match status" value="1"/>
</dbReference>
<evidence type="ECO:0000313" key="15">
    <source>
        <dbReference type="Proteomes" id="UP000320300"/>
    </source>
</evidence>
<evidence type="ECO:0000256" key="5">
    <source>
        <dbReference type="ARBA" id="ARBA00022729"/>
    </source>
</evidence>
<dbReference type="Pfam" id="PF00593">
    <property type="entry name" value="TonB_dep_Rec_b-barrel"/>
    <property type="match status" value="1"/>
</dbReference>
<keyword evidence="4 10" id="KW-0812">Transmembrane</keyword>
<evidence type="ECO:0000256" key="9">
    <source>
        <dbReference type="ARBA" id="ARBA00023237"/>
    </source>
</evidence>
<feature type="domain" description="TonB-dependent receptor plug" evidence="13">
    <location>
        <begin position="134"/>
        <end position="237"/>
    </location>
</feature>
<dbReference type="PANTHER" id="PTHR30069:SF29">
    <property type="entry name" value="HEMOGLOBIN AND HEMOGLOBIN-HAPTOGLOBIN-BINDING PROTEIN 1-RELATED"/>
    <property type="match status" value="1"/>
</dbReference>
<evidence type="ECO:0000256" key="11">
    <source>
        <dbReference type="RuleBase" id="RU003357"/>
    </source>
</evidence>
<evidence type="ECO:0000256" key="6">
    <source>
        <dbReference type="ARBA" id="ARBA00023077"/>
    </source>
</evidence>
<comment type="similarity">
    <text evidence="10 11">Belongs to the TonB-dependent receptor family.</text>
</comment>
<dbReference type="GO" id="GO:0009279">
    <property type="term" value="C:cell outer membrane"/>
    <property type="evidence" value="ECO:0007669"/>
    <property type="project" value="UniProtKB-SubCell"/>
</dbReference>